<accession>A0A9W4N8S5</accession>
<dbReference type="SMART" id="SM00248">
    <property type="entry name" value="ANK"/>
    <property type="match status" value="6"/>
</dbReference>
<feature type="repeat" description="ANK" evidence="3">
    <location>
        <begin position="1075"/>
        <end position="1107"/>
    </location>
</feature>
<feature type="repeat" description="ANK" evidence="3">
    <location>
        <begin position="1042"/>
        <end position="1074"/>
    </location>
</feature>
<dbReference type="SUPFAM" id="SSF48403">
    <property type="entry name" value="Ankyrin repeat"/>
    <property type="match status" value="1"/>
</dbReference>
<dbReference type="OrthoDB" id="7464126at2759"/>
<feature type="repeat" description="ANK" evidence="3">
    <location>
        <begin position="942"/>
        <end position="974"/>
    </location>
</feature>
<dbReference type="Pfam" id="PF12796">
    <property type="entry name" value="Ank_2"/>
    <property type="match status" value="2"/>
</dbReference>
<feature type="transmembrane region" description="Helical" evidence="4">
    <location>
        <begin position="313"/>
        <end position="331"/>
    </location>
</feature>
<evidence type="ECO:0000256" key="1">
    <source>
        <dbReference type="ARBA" id="ARBA00022737"/>
    </source>
</evidence>
<dbReference type="Proteomes" id="UP001153618">
    <property type="component" value="Unassembled WGS sequence"/>
</dbReference>
<feature type="repeat" description="ANK" evidence="3">
    <location>
        <begin position="976"/>
        <end position="1008"/>
    </location>
</feature>
<organism evidence="6 7">
    <name type="scientific">Penicillium olsonii</name>
    <dbReference type="NCBI Taxonomy" id="99116"/>
    <lineage>
        <taxon>Eukaryota</taxon>
        <taxon>Fungi</taxon>
        <taxon>Dikarya</taxon>
        <taxon>Ascomycota</taxon>
        <taxon>Pezizomycotina</taxon>
        <taxon>Eurotiomycetes</taxon>
        <taxon>Eurotiomycetidae</taxon>
        <taxon>Eurotiales</taxon>
        <taxon>Aspergillaceae</taxon>
        <taxon>Penicillium</taxon>
    </lineage>
</organism>
<dbReference type="InterPro" id="IPR036770">
    <property type="entry name" value="Ankyrin_rpt-contain_sf"/>
</dbReference>
<keyword evidence="1" id="KW-0677">Repeat</keyword>
<evidence type="ECO:0000256" key="2">
    <source>
        <dbReference type="ARBA" id="ARBA00023043"/>
    </source>
</evidence>
<comment type="caution">
    <text evidence="6">The sequence shown here is derived from an EMBL/GenBank/DDBJ whole genome shotgun (WGS) entry which is preliminary data.</text>
</comment>
<feature type="signal peptide" evidence="5">
    <location>
        <begin position="1"/>
        <end position="19"/>
    </location>
</feature>
<feature type="chain" id="PRO_5040980811" evidence="5">
    <location>
        <begin position="20"/>
        <end position="1165"/>
    </location>
</feature>
<keyword evidence="2 3" id="KW-0040">ANK repeat</keyword>
<evidence type="ECO:0000313" key="6">
    <source>
        <dbReference type="EMBL" id="CAG8293480.1"/>
    </source>
</evidence>
<evidence type="ECO:0000256" key="5">
    <source>
        <dbReference type="SAM" id="SignalP"/>
    </source>
</evidence>
<keyword evidence="4" id="KW-1133">Transmembrane helix</keyword>
<dbReference type="AlphaFoldDB" id="A0A9W4N8S5"/>
<reference evidence="6" key="1">
    <citation type="submission" date="2021-07" db="EMBL/GenBank/DDBJ databases">
        <authorList>
            <person name="Branca A.L. A."/>
        </authorList>
    </citation>
    <scope>NUCLEOTIDE SEQUENCE</scope>
</reference>
<evidence type="ECO:0000256" key="4">
    <source>
        <dbReference type="SAM" id="Phobius"/>
    </source>
</evidence>
<name>A0A9W4N8S5_PENOL</name>
<dbReference type="InterPro" id="IPR002110">
    <property type="entry name" value="Ankyrin_rpt"/>
</dbReference>
<sequence length="1165" mass="131779">MLMMHLAWLIILFAAFVKADDDWDDFTNNLATDLAPLITLFGERLTKQFLSESISALDNVIFALSPLGVLTAVVSVIRICGSSSLRAFVGRAQEGPAEAESELLPCVSESTAELFNDGGVARVFGRPKIMEIVSWEENHNNGGTTTRMGTMKEALEQGAWSCKGKTAPSELPELDIPNLSLNKGIKRRGQGWFYCAAVLGGVLQSGTIIYAALTVFVFPQHFKKDDKAVASYAFPFYFIGTTLLFIGMFFCAFIMERSSKEFYLKPEKPSTIYWVQPGNQDVGDQAFNAFLAVKDDPDEYIKSVRDRRFDRKYVEIYSTLASTLLGFILQFVGLRGLHASVILAQLGSTFLMAIIRTCLRTERMAPGENEMRGDRELTSDKKQELDCFAFHLENMNSFDLVPIPDRLASMPSPRFTPRTGNPLAKQIIRTRVQLAKLTSNSNQSLNVNWDDMPIRQVARKLAKAIESTMDLMNNWGVEFGTTFEFRLAFKCQQVDSKSIPEPPGTYSIGLMRCGDVLRWKIDPNELEAILGLWVWSLHKSNEHWRESKFCRLVGLDVNEARLEETYLYFHKWIFRQTEARLVSSDAIDNAQRLFIFEPKEDLSEKTVLTLKTKSPLEYLAAQDIFVEFLKEVMGNMKELGGEVDIEPVIRCSFLASSTRINELAAEFEDSGLGSRENALLCIVPVLKKCDLLPELAADSPMVKARIKTLVKQGKWKSVFELLRWICARSEGSELERSVYELGFLCRHAMLSNTSAVRIEGAEQIYRLLQSNVRDELFQTFRLSRPFSWVQSKYWLDWWCAFRAQLGWVAWEISKDDPDMKTIQGNLKSMGVHEALFNIEDPTCQTGDLRTTMRVMKDWLAVDHDRDRGLPSVEDGDEICFDWAIRNNHYALLYFFLRKMVELSAQLPDLPIIAYTTSARCRSDWAMEVLLRNDIDIDMVDSEKNSALIHCIAIGDLESVRMMLKYGADVNGDDKILGHKPLTTAIELGHIEIMELLLYHGATPDIPGKHRLPAIWWAGQCGRVEAMDILLRHGAEINLAPYGATSALTYAARTEQLDMLAFLIDKGADIDARDNQNHTPLMSAATDANLEVLEFLWKNGADVQLRSDEGLTALELVRRKEQNFVARQQYEPNMGFLDVNSAIDWHSRSLRAIAFLEATCDDKSGQ</sequence>
<dbReference type="Gene3D" id="1.25.40.20">
    <property type="entry name" value="Ankyrin repeat-containing domain"/>
    <property type="match status" value="1"/>
</dbReference>
<gene>
    <name evidence="6" type="ORF">POLS_LOCUS9744</name>
</gene>
<dbReference type="EMBL" id="CAJVOS010000104">
    <property type="protein sequence ID" value="CAG8293480.1"/>
    <property type="molecule type" value="Genomic_DNA"/>
</dbReference>
<proteinExistence type="predicted"/>
<keyword evidence="4" id="KW-0472">Membrane</keyword>
<feature type="transmembrane region" description="Helical" evidence="4">
    <location>
        <begin position="60"/>
        <end position="81"/>
    </location>
</feature>
<feature type="transmembrane region" description="Helical" evidence="4">
    <location>
        <begin position="233"/>
        <end position="255"/>
    </location>
</feature>
<protein>
    <submittedName>
        <fullName evidence="6">Uncharacterized protein</fullName>
    </submittedName>
</protein>
<evidence type="ECO:0000256" key="3">
    <source>
        <dbReference type="PROSITE-ProRule" id="PRU00023"/>
    </source>
</evidence>
<evidence type="ECO:0000313" key="7">
    <source>
        <dbReference type="Proteomes" id="UP001153618"/>
    </source>
</evidence>
<feature type="transmembrane region" description="Helical" evidence="4">
    <location>
        <begin position="191"/>
        <end position="213"/>
    </location>
</feature>
<dbReference type="PROSITE" id="PS50088">
    <property type="entry name" value="ANK_REPEAT"/>
    <property type="match status" value="4"/>
</dbReference>
<dbReference type="PROSITE" id="PS50297">
    <property type="entry name" value="ANK_REP_REGION"/>
    <property type="match status" value="3"/>
</dbReference>
<keyword evidence="5" id="KW-0732">Signal</keyword>
<keyword evidence="4" id="KW-0812">Transmembrane</keyword>
<dbReference type="PANTHER" id="PTHR24173:SF74">
    <property type="entry name" value="ANKYRIN REPEAT DOMAIN-CONTAINING PROTEIN 16"/>
    <property type="match status" value="1"/>
</dbReference>
<keyword evidence="7" id="KW-1185">Reference proteome</keyword>
<dbReference type="PANTHER" id="PTHR24173">
    <property type="entry name" value="ANKYRIN REPEAT CONTAINING"/>
    <property type="match status" value="1"/>
</dbReference>